<proteinExistence type="predicted"/>
<accession>A0ABN8YWK0</accession>
<feature type="region of interest" description="Disordered" evidence="1">
    <location>
        <begin position="53"/>
        <end position="78"/>
    </location>
</feature>
<organism evidence="2 3">
    <name type="scientific">Rangifer tarandus platyrhynchus</name>
    <name type="common">Svalbard reindeer</name>
    <dbReference type="NCBI Taxonomy" id="3082113"/>
    <lineage>
        <taxon>Eukaryota</taxon>
        <taxon>Metazoa</taxon>
        <taxon>Chordata</taxon>
        <taxon>Craniata</taxon>
        <taxon>Vertebrata</taxon>
        <taxon>Euteleostomi</taxon>
        <taxon>Mammalia</taxon>
        <taxon>Eutheria</taxon>
        <taxon>Laurasiatheria</taxon>
        <taxon>Artiodactyla</taxon>
        <taxon>Ruminantia</taxon>
        <taxon>Pecora</taxon>
        <taxon>Cervidae</taxon>
        <taxon>Odocoileinae</taxon>
        <taxon>Rangifer</taxon>
    </lineage>
</organism>
<evidence type="ECO:0000256" key="1">
    <source>
        <dbReference type="SAM" id="MobiDB-lite"/>
    </source>
</evidence>
<evidence type="ECO:0000313" key="2">
    <source>
        <dbReference type="EMBL" id="CAI9165975.1"/>
    </source>
</evidence>
<evidence type="ECO:0000313" key="3">
    <source>
        <dbReference type="Proteomes" id="UP001176941"/>
    </source>
</evidence>
<dbReference type="Proteomes" id="UP001176941">
    <property type="component" value="Chromosome 25"/>
</dbReference>
<reference evidence="2" key="1">
    <citation type="submission" date="2023-04" db="EMBL/GenBank/DDBJ databases">
        <authorList>
            <consortium name="ELIXIR-Norway"/>
        </authorList>
    </citation>
    <scope>NUCLEOTIDE SEQUENCE [LARGE SCALE GENOMIC DNA]</scope>
</reference>
<sequence length="218" mass="23291">MRVHHQGGVAPPSSTEALSRGCGECKDHPGKKGLSHPSACILEALHPALCPQHSRDHHALSPPGIQHHPDAGFALKPQPAPATWMLSPPSLPPTSVLPAMEEAHKGLALPASLGAVSWLISPTFPLHPMAFFSEKCVHTLTSASIPSPSVELRVHFRCVPSLVSAPLPGTPTPHGRTLHMELSHWPLCLPNCKLPPSCVPGPQRKQHKECAERFCGRG</sequence>
<dbReference type="EMBL" id="OX459961">
    <property type="protein sequence ID" value="CAI9165975.1"/>
    <property type="molecule type" value="Genomic_DNA"/>
</dbReference>
<name>A0ABN8YWK0_RANTA</name>
<keyword evidence="3" id="KW-1185">Reference proteome</keyword>
<protein>
    <submittedName>
        <fullName evidence="2">Uncharacterized protein</fullName>
    </submittedName>
</protein>
<feature type="region of interest" description="Disordered" evidence="1">
    <location>
        <begin position="1"/>
        <end position="29"/>
    </location>
</feature>
<gene>
    <name evidence="2" type="ORF">MRATA1EN1_LOCUS14937</name>
</gene>